<feature type="region of interest" description="Disordered" evidence="1">
    <location>
        <begin position="21"/>
        <end position="84"/>
    </location>
</feature>
<evidence type="ECO:0000313" key="2">
    <source>
        <dbReference type="EMBL" id="KAF1998748.1"/>
    </source>
</evidence>
<organism evidence="2 3">
    <name type="scientific">Amniculicola lignicola CBS 123094</name>
    <dbReference type="NCBI Taxonomy" id="1392246"/>
    <lineage>
        <taxon>Eukaryota</taxon>
        <taxon>Fungi</taxon>
        <taxon>Dikarya</taxon>
        <taxon>Ascomycota</taxon>
        <taxon>Pezizomycotina</taxon>
        <taxon>Dothideomycetes</taxon>
        <taxon>Pleosporomycetidae</taxon>
        <taxon>Pleosporales</taxon>
        <taxon>Amniculicolaceae</taxon>
        <taxon>Amniculicola</taxon>
    </lineage>
</organism>
<feature type="compositionally biased region" description="Acidic residues" evidence="1">
    <location>
        <begin position="23"/>
        <end position="32"/>
    </location>
</feature>
<feature type="compositionally biased region" description="Basic and acidic residues" evidence="1">
    <location>
        <begin position="75"/>
        <end position="84"/>
    </location>
</feature>
<evidence type="ECO:0000256" key="1">
    <source>
        <dbReference type="SAM" id="MobiDB-lite"/>
    </source>
</evidence>
<reference evidence="2" key="1">
    <citation type="journal article" date="2020" name="Stud. Mycol.">
        <title>101 Dothideomycetes genomes: a test case for predicting lifestyles and emergence of pathogens.</title>
        <authorList>
            <person name="Haridas S."/>
            <person name="Albert R."/>
            <person name="Binder M."/>
            <person name="Bloem J."/>
            <person name="Labutti K."/>
            <person name="Salamov A."/>
            <person name="Andreopoulos B."/>
            <person name="Baker S."/>
            <person name="Barry K."/>
            <person name="Bills G."/>
            <person name="Bluhm B."/>
            <person name="Cannon C."/>
            <person name="Castanera R."/>
            <person name="Culley D."/>
            <person name="Daum C."/>
            <person name="Ezra D."/>
            <person name="Gonzalez J."/>
            <person name="Henrissat B."/>
            <person name="Kuo A."/>
            <person name="Liang C."/>
            <person name="Lipzen A."/>
            <person name="Lutzoni F."/>
            <person name="Magnuson J."/>
            <person name="Mondo S."/>
            <person name="Nolan M."/>
            <person name="Ohm R."/>
            <person name="Pangilinan J."/>
            <person name="Park H.-J."/>
            <person name="Ramirez L."/>
            <person name="Alfaro M."/>
            <person name="Sun H."/>
            <person name="Tritt A."/>
            <person name="Yoshinaga Y."/>
            <person name="Zwiers L.-H."/>
            <person name="Turgeon B."/>
            <person name="Goodwin S."/>
            <person name="Spatafora J."/>
            <person name="Crous P."/>
            <person name="Grigoriev I."/>
        </authorList>
    </citation>
    <scope>NUCLEOTIDE SEQUENCE</scope>
    <source>
        <strain evidence="2">CBS 123094</strain>
    </source>
</reference>
<proteinExistence type="predicted"/>
<protein>
    <submittedName>
        <fullName evidence="2">Uncharacterized protein</fullName>
    </submittedName>
</protein>
<dbReference type="EMBL" id="ML977601">
    <property type="protein sequence ID" value="KAF1998748.1"/>
    <property type="molecule type" value="Genomic_DNA"/>
</dbReference>
<dbReference type="AlphaFoldDB" id="A0A6A5WC95"/>
<name>A0A6A5WC95_9PLEO</name>
<evidence type="ECO:0000313" key="3">
    <source>
        <dbReference type="Proteomes" id="UP000799779"/>
    </source>
</evidence>
<sequence length="112" mass="12587">MGPMRPKEFNELVNFGKKITDYEAQDEEGDEGQDLRQKMEIENSTETGRRDEVVDEGVAAVFDQDEDDNAPQSYEVRDDDTLGKGADAHGSRLCDGVDVYRSFSFIIITTSE</sequence>
<keyword evidence="3" id="KW-1185">Reference proteome</keyword>
<gene>
    <name evidence="2" type="ORF">P154DRAFT_602590</name>
</gene>
<dbReference type="Proteomes" id="UP000799779">
    <property type="component" value="Unassembled WGS sequence"/>
</dbReference>
<dbReference type="OrthoDB" id="5575at2759"/>
<accession>A0A6A5WC95</accession>
<feature type="compositionally biased region" description="Basic and acidic residues" evidence="1">
    <location>
        <begin position="33"/>
        <end position="52"/>
    </location>
</feature>